<evidence type="ECO:0000313" key="10">
    <source>
        <dbReference type="EMBL" id="KAI3863871.1"/>
    </source>
</evidence>
<reference evidence="10" key="1">
    <citation type="submission" date="2022-04" db="EMBL/GenBank/DDBJ databases">
        <title>A functionally conserved STORR gene fusion in Papaver species that diverged 16.8 million years ago.</title>
        <authorList>
            <person name="Catania T."/>
        </authorList>
    </citation>
    <scope>NUCLEOTIDE SEQUENCE</scope>
    <source>
        <strain evidence="10">S-188037</strain>
    </source>
</reference>
<dbReference type="GO" id="GO:0016705">
    <property type="term" value="F:oxidoreductase activity, acting on paired donors, with incorporation or reduction of molecular oxygen"/>
    <property type="evidence" value="ECO:0007669"/>
    <property type="project" value="InterPro"/>
</dbReference>
<comment type="similarity">
    <text evidence="2 9">Belongs to the cytochrome P450 family.</text>
</comment>
<evidence type="ECO:0000256" key="1">
    <source>
        <dbReference type="ARBA" id="ARBA00001971"/>
    </source>
</evidence>
<dbReference type="Gene3D" id="1.10.630.10">
    <property type="entry name" value="Cytochrome P450"/>
    <property type="match status" value="1"/>
</dbReference>
<evidence type="ECO:0000256" key="7">
    <source>
        <dbReference type="ARBA" id="ARBA00023033"/>
    </source>
</evidence>
<dbReference type="GO" id="GO:0033075">
    <property type="term" value="P:isoquinoline alkaloid biosynthetic process"/>
    <property type="evidence" value="ECO:0007669"/>
    <property type="project" value="UniProtKB-ARBA"/>
</dbReference>
<name>A0AAD4X805_9MAGN</name>
<keyword evidence="6 8" id="KW-0408">Iron</keyword>
<dbReference type="PANTHER" id="PTHR24286:SF384">
    <property type="entry name" value="P450, PUTATIVE (EUROFUNG)-RELATED"/>
    <property type="match status" value="1"/>
</dbReference>
<evidence type="ECO:0000256" key="8">
    <source>
        <dbReference type="PIRSR" id="PIRSR602401-1"/>
    </source>
</evidence>
<dbReference type="InterPro" id="IPR036396">
    <property type="entry name" value="Cyt_P450_sf"/>
</dbReference>
<dbReference type="PROSITE" id="PS00086">
    <property type="entry name" value="CYTOCHROME_P450"/>
    <property type="match status" value="1"/>
</dbReference>
<dbReference type="EMBL" id="JAJJMB010014022">
    <property type="protein sequence ID" value="KAI3863871.1"/>
    <property type="molecule type" value="Genomic_DNA"/>
</dbReference>
<evidence type="ECO:0000256" key="2">
    <source>
        <dbReference type="ARBA" id="ARBA00010617"/>
    </source>
</evidence>
<dbReference type="InterPro" id="IPR002401">
    <property type="entry name" value="Cyt_P450_E_grp-I"/>
</dbReference>
<dbReference type="Pfam" id="PF00067">
    <property type="entry name" value="p450"/>
    <property type="match status" value="1"/>
</dbReference>
<keyword evidence="11" id="KW-1185">Reference proteome</keyword>
<proteinExistence type="inferred from homology"/>
<evidence type="ECO:0000256" key="5">
    <source>
        <dbReference type="ARBA" id="ARBA00023002"/>
    </source>
</evidence>
<sequence length="503" mass="56629">MGFSFFLVFVATFLLFIFLVSLYSLKLFFFDTKTTTSTGGKVPPGSLGWPIIGEGIAFYRAGKNGAPESFFFERIKKYSSNTFKTSLIGESITVLCGAAGNEFIFANERKLVTIWLPPSIKKILNSNPNQHQKSPSSGSAAGEDETKMYRKFSNHLVKLVNVGLIDTIARKHFEENWENQKEVTVYPLVKNYTFCLACWLILSIDDRTRVEELSKLFGIVMAGLMSVPINLPGTKFRRAIKAAKIVRKDLVTLIRQRKMELSTTSSFTMEKKPLNKQDLLTQMILSGEDGEDNVMSETDIADKILGLLLGGHEPPTVVITCIMKHLAEHPEVYNEVLKEQTDVIKSKAPGELLNSDDIQKMKYSWNVACESMRLATSSSGAFRQALSDFTYEGYHVAKGSKIYWSSLSTHKNPEYFPEPEKFKPSRFEGDGPAPFTYIPFGGGPRMCPGREYAKLEILVFIHHAVIKYRWEKLLSGDDKLIFNPLPLPVQGLPIRLHPHPTKK</sequence>
<comment type="caution">
    <text evidence="10">The sequence shown here is derived from an EMBL/GenBank/DDBJ whole genome shotgun (WGS) entry which is preliminary data.</text>
</comment>
<keyword evidence="4 8" id="KW-0479">Metal-binding</keyword>
<evidence type="ECO:0000256" key="6">
    <source>
        <dbReference type="ARBA" id="ARBA00023004"/>
    </source>
</evidence>
<dbReference type="PANTHER" id="PTHR24286">
    <property type="entry name" value="CYTOCHROME P450 26"/>
    <property type="match status" value="1"/>
</dbReference>
<comment type="cofactor">
    <cofactor evidence="1 8">
        <name>heme</name>
        <dbReference type="ChEBI" id="CHEBI:30413"/>
    </cofactor>
</comment>
<organism evidence="10 11">
    <name type="scientific">Papaver atlanticum</name>
    <dbReference type="NCBI Taxonomy" id="357466"/>
    <lineage>
        <taxon>Eukaryota</taxon>
        <taxon>Viridiplantae</taxon>
        <taxon>Streptophyta</taxon>
        <taxon>Embryophyta</taxon>
        <taxon>Tracheophyta</taxon>
        <taxon>Spermatophyta</taxon>
        <taxon>Magnoliopsida</taxon>
        <taxon>Ranunculales</taxon>
        <taxon>Papaveraceae</taxon>
        <taxon>Papaveroideae</taxon>
        <taxon>Papaver</taxon>
    </lineage>
</organism>
<keyword evidence="7 9" id="KW-0503">Monooxygenase</keyword>
<dbReference type="PRINTS" id="PR00463">
    <property type="entry name" value="EP450I"/>
</dbReference>
<dbReference type="GO" id="GO:0005506">
    <property type="term" value="F:iron ion binding"/>
    <property type="evidence" value="ECO:0007669"/>
    <property type="project" value="InterPro"/>
</dbReference>
<evidence type="ECO:0000313" key="11">
    <source>
        <dbReference type="Proteomes" id="UP001202328"/>
    </source>
</evidence>
<dbReference type="SUPFAM" id="SSF48264">
    <property type="entry name" value="Cytochrome P450"/>
    <property type="match status" value="1"/>
</dbReference>
<accession>A0AAD4X805</accession>
<evidence type="ECO:0000256" key="4">
    <source>
        <dbReference type="ARBA" id="ARBA00022723"/>
    </source>
</evidence>
<dbReference type="FunFam" id="1.10.630.10:FF:000022">
    <property type="entry name" value="Taxadiene 5-alpha hydroxylase"/>
    <property type="match status" value="1"/>
</dbReference>
<evidence type="ECO:0000256" key="3">
    <source>
        <dbReference type="ARBA" id="ARBA00022617"/>
    </source>
</evidence>
<dbReference type="GO" id="GO:0020037">
    <property type="term" value="F:heme binding"/>
    <property type="evidence" value="ECO:0007669"/>
    <property type="project" value="InterPro"/>
</dbReference>
<evidence type="ECO:0000256" key="9">
    <source>
        <dbReference type="RuleBase" id="RU000461"/>
    </source>
</evidence>
<dbReference type="GO" id="GO:0016125">
    <property type="term" value="P:sterol metabolic process"/>
    <property type="evidence" value="ECO:0007669"/>
    <property type="project" value="TreeGrafter"/>
</dbReference>
<dbReference type="InterPro" id="IPR017972">
    <property type="entry name" value="Cyt_P450_CS"/>
</dbReference>
<dbReference type="CDD" id="cd11043">
    <property type="entry name" value="CYP90-like"/>
    <property type="match status" value="1"/>
</dbReference>
<dbReference type="InterPro" id="IPR001128">
    <property type="entry name" value="Cyt_P450"/>
</dbReference>
<dbReference type="AlphaFoldDB" id="A0AAD4X805"/>
<protein>
    <recommendedName>
        <fullName evidence="12">Cytochrome P450</fullName>
    </recommendedName>
</protein>
<evidence type="ECO:0008006" key="12">
    <source>
        <dbReference type="Google" id="ProtNLM"/>
    </source>
</evidence>
<feature type="binding site" description="axial binding residue" evidence="8">
    <location>
        <position position="447"/>
    </location>
    <ligand>
        <name>heme</name>
        <dbReference type="ChEBI" id="CHEBI:30413"/>
    </ligand>
    <ligandPart>
        <name>Fe</name>
        <dbReference type="ChEBI" id="CHEBI:18248"/>
    </ligandPart>
</feature>
<dbReference type="Proteomes" id="UP001202328">
    <property type="component" value="Unassembled WGS sequence"/>
</dbReference>
<keyword evidence="3 8" id="KW-0349">Heme</keyword>
<keyword evidence="5 9" id="KW-0560">Oxidoreductase</keyword>
<dbReference type="GO" id="GO:0004497">
    <property type="term" value="F:monooxygenase activity"/>
    <property type="evidence" value="ECO:0007669"/>
    <property type="project" value="UniProtKB-KW"/>
</dbReference>
<gene>
    <name evidence="10" type="ORF">MKW98_031463</name>
</gene>